<feature type="region of interest" description="Disordered" evidence="1">
    <location>
        <begin position="175"/>
        <end position="237"/>
    </location>
</feature>
<feature type="compositionally biased region" description="Polar residues" evidence="1">
    <location>
        <begin position="175"/>
        <end position="186"/>
    </location>
</feature>
<protein>
    <submittedName>
        <fullName evidence="2">Uncharacterized protein</fullName>
    </submittedName>
</protein>
<dbReference type="Proteomes" id="UP001151699">
    <property type="component" value="Chromosome C"/>
</dbReference>
<evidence type="ECO:0000313" key="2">
    <source>
        <dbReference type="EMBL" id="KAJ6636544.1"/>
    </source>
</evidence>
<evidence type="ECO:0000313" key="3">
    <source>
        <dbReference type="Proteomes" id="UP001151699"/>
    </source>
</evidence>
<feature type="region of interest" description="Disordered" evidence="1">
    <location>
        <begin position="558"/>
        <end position="596"/>
    </location>
</feature>
<reference evidence="2" key="1">
    <citation type="submission" date="2022-07" db="EMBL/GenBank/DDBJ databases">
        <authorList>
            <person name="Trinca V."/>
            <person name="Uliana J.V.C."/>
            <person name="Torres T.T."/>
            <person name="Ward R.J."/>
            <person name="Monesi N."/>
        </authorList>
    </citation>
    <scope>NUCLEOTIDE SEQUENCE</scope>
    <source>
        <strain evidence="2">HSMRA1968</strain>
        <tissue evidence="2">Whole embryos</tissue>
    </source>
</reference>
<feature type="region of interest" description="Disordered" evidence="1">
    <location>
        <begin position="342"/>
        <end position="420"/>
    </location>
</feature>
<feature type="compositionally biased region" description="Low complexity" evidence="1">
    <location>
        <begin position="563"/>
        <end position="575"/>
    </location>
</feature>
<feature type="region of interest" description="Disordered" evidence="1">
    <location>
        <begin position="108"/>
        <end position="127"/>
    </location>
</feature>
<feature type="compositionally biased region" description="Polar residues" evidence="1">
    <location>
        <begin position="346"/>
        <end position="360"/>
    </location>
</feature>
<sequence length="908" mass="100928">MQKCISPCSDETATLEFPHVALVPIQTTSPERRITSQKEIIAGEERPKYLLIKQLQEAQDGMEKIRSAAHQNQSYVVETITMTTVTERRIIREREAVENLTTSVQSTVSGSKIDETEKTVEDNESNGGVKSTLVTAILQPSIERSTYLSNSSDGKLTTSAQIAGILKGGKLWKSEPTQCEESTNITSDDEGSKRSVRFTDNTKDNSEELLLNGRDVCDGQAQNDQNEDDSQSNDVAPMKKHSSLYHNALRPNSAVRQLFPTSIQPSAAPLTHEALRAFEDSKKTIMPTAVHASSDSETDTIRRTIERNALRRSLIKYEPKKKMQRAETSLEERIRRLTCDVDENVNSETESMQEGFNSNSLERRNSPAGEENPQQPKYDKSFSPSSSASSSSSGSTSAYRKITDIFNRDRRQERIPEADENPIVIIPQQLQECRCPAAPDLGMGIQMPVSHTQIHQTPPRQQETKRQFLSTLAPLTSCVAGQRDDLSYYTLAPGDRNSTASSQCSEYSLGDIEAVLHQNDDIKKVAPDVIAGTPGQEQEQDELAAFAQQEALRTERLKKRYSAETSASAPNSNAASDDDEQNDYGFNKRPSVRGIKPRFSSTNEIIQQMQAQLSTPTHPQTQVQQQIEHSNTLPKTNNHAMQLTKTPKNQSASPNQQIATLPNQTAHQQISAWNYVNYNEQHQRQVGSATHLPGNPNSNYYHHLPMNARHSYGHEEATVYQNCQQSVAVGQHFGTYARSPTRRPESPPPLRNYHQTMVLIPYNTESYAHFSTNEVAGQPFQRHNVYEYQQVTQQTIRVPMGYPLPGMQLHVVAGRGNAIGAQQYAHYARHQGAQRNYAYLPPEKPVVKFTERGVPEGAASATQSDANNSLMSPTTGNSQGSQNGLHVTTQTTVSNTTTPPGVFYAMNV</sequence>
<dbReference type="OrthoDB" id="8197931at2759"/>
<gene>
    <name evidence="2" type="ORF">Bhyg_15135</name>
</gene>
<dbReference type="AlphaFoldDB" id="A0A9Q0MT58"/>
<proteinExistence type="predicted"/>
<feature type="compositionally biased region" description="Basic and acidic residues" evidence="1">
    <location>
        <begin position="401"/>
        <end position="417"/>
    </location>
</feature>
<feature type="compositionally biased region" description="Polar residues" evidence="1">
    <location>
        <begin position="860"/>
        <end position="885"/>
    </location>
</feature>
<name>A0A9Q0MT58_9DIPT</name>
<dbReference type="EMBL" id="WJQU01000004">
    <property type="protein sequence ID" value="KAJ6636544.1"/>
    <property type="molecule type" value="Genomic_DNA"/>
</dbReference>
<evidence type="ECO:0000256" key="1">
    <source>
        <dbReference type="SAM" id="MobiDB-lite"/>
    </source>
</evidence>
<feature type="compositionally biased region" description="Low complexity" evidence="1">
    <location>
        <begin position="381"/>
        <end position="397"/>
    </location>
</feature>
<keyword evidence="3" id="KW-1185">Reference proteome</keyword>
<organism evidence="2 3">
    <name type="scientific">Pseudolycoriella hygida</name>
    <dbReference type="NCBI Taxonomy" id="35572"/>
    <lineage>
        <taxon>Eukaryota</taxon>
        <taxon>Metazoa</taxon>
        <taxon>Ecdysozoa</taxon>
        <taxon>Arthropoda</taxon>
        <taxon>Hexapoda</taxon>
        <taxon>Insecta</taxon>
        <taxon>Pterygota</taxon>
        <taxon>Neoptera</taxon>
        <taxon>Endopterygota</taxon>
        <taxon>Diptera</taxon>
        <taxon>Nematocera</taxon>
        <taxon>Sciaroidea</taxon>
        <taxon>Sciaridae</taxon>
        <taxon>Pseudolycoriella</taxon>
    </lineage>
</organism>
<accession>A0A9Q0MT58</accession>
<feature type="region of interest" description="Disordered" evidence="1">
    <location>
        <begin position="856"/>
        <end position="885"/>
    </location>
</feature>
<feature type="compositionally biased region" description="Basic and acidic residues" evidence="1">
    <location>
        <begin position="112"/>
        <end position="121"/>
    </location>
</feature>
<comment type="caution">
    <text evidence="2">The sequence shown here is derived from an EMBL/GenBank/DDBJ whole genome shotgun (WGS) entry which is preliminary data.</text>
</comment>